<dbReference type="EMBL" id="AP019416">
    <property type="protein sequence ID" value="BBI52214.1"/>
    <property type="molecule type" value="Genomic_DNA"/>
</dbReference>
<dbReference type="InterPro" id="IPR005511">
    <property type="entry name" value="SMP-30"/>
</dbReference>
<evidence type="ECO:0000256" key="1">
    <source>
        <dbReference type="ARBA" id="ARBA00022801"/>
    </source>
</evidence>
<reference evidence="4" key="1">
    <citation type="journal article" date="2019" name="Microbiol. Resour. Announc.">
        <title>Complete Genome Sequence of Halomonas olivaria, a Moderately Halophilic Bacterium Isolated from Olive Processing Effluents, Obtained by Nanopore Sequencing.</title>
        <authorList>
            <person name="Nagata S."/>
            <person name="Ii K.M."/>
            <person name="Tsukimi T."/>
            <person name="Miura M.C."/>
            <person name="Galipon J."/>
            <person name="Arakawa K."/>
        </authorList>
    </citation>
    <scope>NUCLEOTIDE SEQUENCE [LARGE SCALE GENOMIC DNA]</scope>
    <source>
        <strain evidence="4">TYRC17</strain>
    </source>
</reference>
<dbReference type="InterPro" id="IPR051262">
    <property type="entry name" value="SMP-30/CGR1_Lactonase"/>
</dbReference>
<dbReference type="PRINTS" id="PR01790">
    <property type="entry name" value="SMP30FAMILY"/>
</dbReference>
<dbReference type="Pfam" id="PF08450">
    <property type="entry name" value="SGL"/>
    <property type="match status" value="1"/>
</dbReference>
<dbReference type="InterPro" id="IPR011042">
    <property type="entry name" value="6-blade_b-propeller_TolB-like"/>
</dbReference>
<evidence type="ECO:0000259" key="2">
    <source>
        <dbReference type="Pfam" id="PF08450"/>
    </source>
</evidence>
<dbReference type="Proteomes" id="UP000289555">
    <property type="component" value="Chromosome"/>
</dbReference>
<evidence type="ECO:0000313" key="4">
    <source>
        <dbReference type="Proteomes" id="UP000289555"/>
    </source>
</evidence>
<evidence type="ECO:0000313" key="3">
    <source>
        <dbReference type="EMBL" id="BBI52214.1"/>
    </source>
</evidence>
<dbReference type="SUPFAM" id="SSF63829">
    <property type="entry name" value="Calcium-dependent phosphotriesterase"/>
    <property type="match status" value="1"/>
</dbReference>
<sequence>MTSEDTIFDGMACDVDGNIWSSANGGEGIDGVVVFSPEGTLLGRVLLPEVCSNVCFAGKGRNRLFMTASQSVYTIYTAARGA</sequence>
<protein>
    <recommendedName>
        <fullName evidence="2">SMP-30/Gluconolactonase/LRE-like region domain-containing protein</fullName>
    </recommendedName>
</protein>
<dbReference type="InterPro" id="IPR013658">
    <property type="entry name" value="SGL"/>
</dbReference>
<keyword evidence="4" id="KW-1185">Reference proteome</keyword>
<accession>A0ABM7GNI7</accession>
<name>A0ABM7GNI7_9GAMM</name>
<gene>
    <name evidence="3" type="ORF">HORIV_46350</name>
</gene>
<dbReference type="Gene3D" id="2.120.10.30">
    <property type="entry name" value="TolB, C-terminal domain"/>
    <property type="match status" value="1"/>
</dbReference>
<dbReference type="PANTHER" id="PTHR47572">
    <property type="entry name" value="LIPOPROTEIN-RELATED"/>
    <property type="match status" value="1"/>
</dbReference>
<organism evidence="3 4">
    <name type="scientific">Vreelandella olivaria</name>
    <dbReference type="NCBI Taxonomy" id="390919"/>
    <lineage>
        <taxon>Bacteria</taxon>
        <taxon>Pseudomonadati</taxon>
        <taxon>Pseudomonadota</taxon>
        <taxon>Gammaproteobacteria</taxon>
        <taxon>Oceanospirillales</taxon>
        <taxon>Halomonadaceae</taxon>
        <taxon>Vreelandella</taxon>
    </lineage>
</organism>
<dbReference type="PANTHER" id="PTHR47572:SF4">
    <property type="entry name" value="LACTONASE DRP35"/>
    <property type="match status" value="1"/>
</dbReference>
<proteinExistence type="predicted"/>
<keyword evidence="1" id="KW-0378">Hydrolase</keyword>
<feature type="domain" description="SMP-30/Gluconolactonase/LRE-like region" evidence="2">
    <location>
        <begin position="4"/>
        <end position="69"/>
    </location>
</feature>